<keyword evidence="5" id="KW-0812">Transmembrane</keyword>
<dbReference type="GO" id="GO:0000155">
    <property type="term" value="F:phosphorelay sensor kinase activity"/>
    <property type="evidence" value="ECO:0007669"/>
    <property type="project" value="UniProtKB-ARBA"/>
</dbReference>
<dbReference type="PROSITE" id="PS50109">
    <property type="entry name" value="HIS_KIN"/>
    <property type="match status" value="1"/>
</dbReference>
<dbReference type="PANTHER" id="PTHR43047:SF72">
    <property type="entry name" value="OSMOSENSING HISTIDINE PROTEIN KINASE SLN1"/>
    <property type="match status" value="1"/>
</dbReference>
<keyword evidence="4" id="KW-0808">Transferase</keyword>
<dbReference type="Gene3D" id="1.20.120.160">
    <property type="entry name" value="HPT domain"/>
    <property type="match status" value="1"/>
</dbReference>
<dbReference type="Pfam" id="PF01627">
    <property type="entry name" value="Hpt"/>
    <property type="match status" value="1"/>
</dbReference>
<dbReference type="EC" id="2.7.13.3" evidence="3"/>
<dbReference type="InterPro" id="IPR008207">
    <property type="entry name" value="Sig_transdc_His_kin_Hpt_dom"/>
</dbReference>
<dbReference type="CDD" id="cd16922">
    <property type="entry name" value="HATPase_EvgS-ArcB-TorS-like"/>
    <property type="match status" value="1"/>
</dbReference>
<dbReference type="GO" id="GO:0005524">
    <property type="term" value="F:ATP binding"/>
    <property type="evidence" value="ECO:0007669"/>
    <property type="project" value="UniProtKB-KW"/>
</dbReference>
<comment type="catalytic activity">
    <reaction evidence="1">
        <text>ATP + protein L-histidine = ADP + protein N-phospho-L-histidine.</text>
        <dbReference type="EC" id="2.7.13.3"/>
    </reaction>
</comment>
<name>A0A0F3H0P4_9BACT</name>
<gene>
    <name evidence="11" type="ORF">MBAV_000041</name>
</gene>
<organism evidence="11 12">
    <name type="scientific">Candidatus Magnetobacterium bavaricum</name>
    <dbReference type="NCBI Taxonomy" id="29290"/>
    <lineage>
        <taxon>Bacteria</taxon>
        <taxon>Pseudomonadati</taxon>
        <taxon>Nitrospirota</taxon>
        <taxon>Thermodesulfovibrionia</taxon>
        <taxon>Thermodesulfovibrionales</taxon>
        <taxon>Candidatus Magnetobacteriaceae</taxon>
        <taxon>Candidatus Magnetobacterium</taxon>
    </lineage>
</organism>
<evidence type="ECO:0000256" key="3">
    <source>
        <dbReference type="ARBA" id="ARBA00012438"/>
    </source>
</evidence>
<dbReference type="EMBL" id="LACI01000022">
    <property type="protein sequence ID" value="KJU87764.1"/>
    <property type="molecule type" value="Genomic_DNA"/>
</dbReference>
<feature type="domain" description="Histidine kinase" evidence="10">
    <location>
        <begin position="1"/>
        <end position="138"/>
    </location>
</feature>
<evidence type="ECO:0000256" key="8">
    <source>
        <dbReference type="ARBA" id="ARBA00022989"/>
    </source>
</evidence>
<dbReference type="InterPro" id="IPR036890">
    <property type="entry name" value="HATPase_C_sf"/>
</dbReference>
<dbReference type="PRINTS" id="PR00344">
    <property type="entry name" value="BCTRLSENSOR"/>
</dbReference>
<sequence length="280" mass="31506">MLTYIVENSIKFTQKGRISVDIRPALYDHSRHTPIVYIHPACLKGNKQSEHKDDRPYDGYVALLFSVRDTGIGIAADKLSVIFDSFTQVDGSMTRRYGGMGLGLAIAKRLVNMMHGEIWVESVQGKGSLFQFTAWFKLSDANLPRIATTPQPDIPQQDIQDDPWTFHSIEEDNDTQPNLANWNVFVGNYATELENLKNAIEKNDSVSVERHAHALKDMFAQIGVTRLKNEAFRIEMASRKKDLTKVETAFSNLKDGYIAALDSDSYNDYLQRATASTALP</sequence>
<dbReference type="Pfam" id="PF02518">
    <property type="entry name" value="HATPase_c"/>
    <property type="match status" value="1"/>
</dbReference>
<dbReference type="SUPFAM" id="SSF55874">
    <property type="entry name" value="ATPase domain of HSP90 chaperone/DNA topoisomerase II/histidine kinase"/>
    <property type="match status" value="1"/>
</dbReference>
<keyword evidence="9" id="KW-0472">Membrane</keyword>
<evidence type="ECO:0000256" key="1">
    <source>
        <dbReference type="ARBA" id="ARBA00000085"/>
    </source>
</evidence>
<keyword evidence="7 11" id="KW-0067">ATP-binding</keyword>
<keyword evidence="7 11" id="KW-0547">Nucleotide-binding</keyword>
<dbReference type="Proteomes" id="UP000033423">
    <property type="component" value="Unassembled WGS sequence"/>
</dbReference>
<dbReference type="GO" id="GO:0005886">
    <property type="term" value="C:plasma membrane"/>
    <property type="evidence" value="ECO:0007669"/>
    <property type="project" value="TreeGrafter"/>
</dbReference>
<dbReference type="SMART" id="SM00387">
    <property type="entry name" value="HATPase_c"/>
    <property type="match status" value="1"/>
</dbReference>
<keyword evidence="8" id="KW-1133">Transmembrane helix</keyword>
<dbReference type="InterPro" id="IPR036641">
    <property type="entry name" value="HPT_dom_sf"/>
</dbReference>
<keyword evidence="12" id="KW-1185">Reference proteome</keyword>
<protein>
    <recommendedName>
        <fullName evidence="3">histidine kinase</fullName>
        <ecNumber evidence="3">2.7.13.3</ecNumber>
    </recommendedName>
</protein>
<dbReference type="AlphaFoldDB" id="A0A0F3H0P4"/>
<dbReference type="PANTHER" id="PTHR43047">
    <property type="entry name" value="TWO-COMPONENT HISTIDINE PROTEIN KINASE"/>
    <property type="match status" value="1"/>
</dbReference>
<evidence type="ECO:0000313" key="11">
    <source>
        <dbReference type="EMBL" id="KJU87764.1"/>
    </source>
</evidence>
<comment type="caution">
    <text evidence="11">The sequence shown here is derived from an EMBL/GenBank/DDBJ whole genome shotgun (WGS) entry which is preliminary data.</text>
</comment>
<dbReference type="InterPro" id="IPR003594">
    <property type="entry name" value="HATPase_dom"/>
</dbReference>
<keyword evidence="6" id="KW-0418">Kinase</keyword>
<evidence type="ECO:0000256" key="6">
    <source>
        <dbReference type="ARBA" id="ARBA00022777"/>
    </source>
</evidence>
<comment type="subcellular location">
    <subcellularLocation>
        <location evidence="2">Endomembrane system</location>
        <topology evidence="2">Multi-pass membrane protein</topology>
    </subcellularLocation>
</comment>
<evidence type="ECO:0000313" key="12">
    <source>
        <dbReference type="Proteomes" id="UP000033423"/>
    </source>
</evidence>
<evidence type="ECO:0000256" key="2">
    <source>
        <dbReference type="ARBA" id="ARBA00004127"/>
    </source>
</evidence>
<dbReference type="Gene3D" id="3.30.565.10">
    <property type="entry name" value="Histidine kinase-like ATPase, C-terminal domain"/>
    <property type="match status" value="1"/>
</dbReference>
<dbReference type="GO" id="GO:0009927">
    <property type="term" value="F:histidine phosphotransfer kinase activity"/>
    <property type="evidence" value="ECO:0007669"/>
    <property type="project" value="TreeGrafter"/>
</dbReference>
<dbReference type="InterPro" id="IPR004358">
    <property type="entry name" value="Sig_transdc_His_kin-like_C"/>
</dbReference>
<evidence type="ECO:0000256" key="7">
    <source>
        <dbReference type="ARBA" id="ARBA00022840"/>
    </source>
</evidence>
<evidence type="ECO:0000256" key="5">
    <source>
        <dbReference type="ARBA" id="ARBA00022692"/>
    </source>
</evidence>
<evidence type="ECO:0000259" key="10">
    <source>
        <dbReference type="PROSITE" id="PS50109"/>
    </source>
</evidence>
<evidence type="ECO:0000256" key="9">
    <source>
        <dbReference type="ARBA" id="ARBA00023136"/>
    </source>
</evidence>
<proteinExistence type="predicted"/>
<evidence type="ECO:0000256" key="4">
    <source>
        <dbReference type="ARBA" id="ARBA00022679"/>
    </source>
</evidence>
<dbReference type="SUPFAM" id="SSF47226">
    <property type="entry name" value="Histidine-containing phosphotransfer domain, HPT domain"/>
    <property type="match status" value="1"/>
</dbReference>
<accession>A0A0F3H0P4</accession>
<dbReference type="InterPro" id="IPR005467">
    <property type="entry name" value="His_kinase_dom"/>
</dbReference>
<reference evidence="11 12" key="1">
    <citation type="submission" date="2015-02" db="EMBL/GenBank/DDBJ databases">
        <title>Single-cell genomics of uncultivated deep-branching MTB reveals a conserved set of magnetosome genes.</title>
        <authorList>
            <person name="Kolinko S."/>
            <person name="Richter M."/>
            <person name="Glockner F.O."/>
            <person name="Brachmann A."/>
            <person name="Schuler D."/>
        </authorList>
    </citation>
    <scope>NUCLEOTIDE SEQUENCE [LARGE SCALE GENOMIC DNA]</scope>
    <source>
        <strain evidence="11">TM-1</strain>
    </source>
</reference>